<reference evidence="1" key="1">
    <citation type="journal article" date="2005" name="PLoS Biol.">
        <title>The genomes of Oryza sativa: a history of duplications.</title>
        <authorList>
            <person name="Yu J."/>
            <person name="Wang J."/>
            <person name="Lin W."/>
            <person name="Li S."/>
            <person name="Li H."/>
            <person name="Zhou J."/>
            <person name="Ni P."/>
            <person name="Dong W."/>
            <person name="Hu S."/>
            <person name="Zeng C."/>
            <person name="Zhang J."/>
            <person name="Zhang Y."/>
            <person name="Li R."/>
            <person name="Xu Z."/>
            <person name="Li S."/>
            <person name="Li X."/>
            <person name="Zheng H."/>
            <person name="Cong L."/>
            <person name="Lin L."/>
            <person name="Yin J."/>
            <person name="Geng J."/>
            <person name="Li G."/>
            <person name="Shi J."/>
            <person name="Liu J."/>
            <person name="Lv H."/>
            <person name="Li J."/>
            <person name="Wang J."/>
            <person name="Deng Y."/>
            <person name="Ran L."/>
            <person name="Shi X."/>
            <person name="Wang X."/>
            <person name="Wu Q."/>
            <person name="Li C."/>
            <person name="Ren X."/>
            <person name="Wang J."/>
            <person name="Wang X."/>
            <person name="Li D."/>
            <person name="Liu D."/>
            <person name="Zhang X."/>
            <person name="Ji Z."/>
            <person name="Zhao W."/>
            <person name="Sun Y."/>
            <person name="Zhang Z."/>
            <person name="Bao J."/>
            <person name="Han Y."/>
            <person name="Dong L."/>
            <person name="Ji J."/>
            <person name="Chen P."/>
            <person name="Wu S."/>
            <person name="Liu J."/>
            <person name="Xiao Y."/>
            <person name="Bu D."/>
            <person name="Tan J."/>
            <person name="Yang L."/>
            <person name="Ye C."/>
            <person name="Zhang J."/>
            <person name="Xu J."/>
            <person name="Zhou Y."/>
            <person name="Yu Y."/>
            <person name="Zhang B."/>
            <person name="Zhuang S."/>
            <person name="Wei H."/>
            <person name="Liu B."/>
            <person name="Lei M."/>
            <person name="Yu H."/>
            <person name="Li Y."/>
            <person name="Xu H."/>
            <person name="Wei S."/>
            <person name="He X."/>
            <person name="Fang L."/>
            <person name="Zhang Z."/>
            <person name="Zhang Y."/>
            <person name="Huang X."/>
            <person name="Su Z."/>
            <person name="Tong W."/>
            <person name="Li J."/>
            <person name="Tong Z."/>
            <person name="Li S."/>
            <person name="Ye J."/>
            <person name="Wang L."/>
            <person name="Fang L."/>
            <person name="Lei T."/>
            <person name="Chen C."/>
            <person name="Chen H."/>
            <person name="Xu Z."/>
            <person name="Li H."/>
            <person name="Huang H."/>
            <person name="Zhang F."/>
            <person name="Xu H."/>
            <person name="Li N."/>
            <person name="Zhao C."/>
            <person name="Li S."/>
            <person name="Dong L."/>
            <person name="Huang Y."/>
            <person name="Li L."/>
            <person name="Xi Y."/>
            <person name="Qi Q."/>
            <person name="Li W."/>
            <person name="Zhang B."/>
            <person name="Hu W."/>
            <person name="Zhang Y."/>
            <person name="Tian X."/>
            <person name="Jiao Y."/>
            <person name="Liang X."/>
            <person name="Jin J."/>
            <person name="Gao L."/>
            <person name="Zheng W."/>
            <person name="Hao B."/>
            <person name="Liu S."/>
            <person name="Wang W."/>
            <person name="Yuan L."/>
            <person name="Cao M."/>
            <person name="McDermott J."/>
            <person name="Samudrala R."/>
            <person name="Wang J."/>
            <person name="Wong G.K."/>
            <person name="Yang H."/>
        </authorList>
    </citation>
    <scope>NUCLEOTIDE SEQUENCE [LARGE SCALE GENOMIC DNA]</scope>
</reference>
<reference evidence="1" key="2">
    <citation type="submission" date="2008-12" db="EMBL/GenBank/DDBJ databases">
        <title>Improved gene annotation of the rice (Oryza sativa) genomes.</title>
        <authorList>
            <person name="Wang J."/>
            <person name="Li R."/>
            <person name="Fan W."/>
            <person name="Huang Q."/>
            <person name="Zhang J."/>
            <person name="Zhou Y."/>
            <person name="Hu Y."/>
            <person name="Zi S."/>
            <person name="Li J."/>
            <person name="Ni P."/>
            <person name="Zheng H."/>
            <person name="Zhang Y."/>
            <person name="Zhao M."/>
            <person name="Hao Q."/>
            <person name="McDermott J."/>
            <person name="Samudrala R."/>
            <person name="Kristiansen K."/>
            <person name="Wong G.K.-S."/>
        </authorList>
    </citation>
    <scope>NUCLEOTIDE SEQUENCE</scope>
</reference>
<dbReference type="Proteomes" id="UP000007752">
    <property type="component" value="Chromosome 9"/>
</dbReference>
<organism evidence="1">
    <name type="scientific">Oryza sativa subsp. japonica</name>
    <name type="common">Rice</name>
    <dbReference type="NCBI Taxonomy" id="39947"/>
    <lineage>
        <taxon>Eukaryota</taxon>
        <taxon>Viridiplantae</taxon>
        <taxon>Streptophyta</taxon>
        <taxon>Embryophyta</taxon>
        <taxon>Tracheophyta</taxon>
        <taxon>Spermatophyta</taxon>
        <taxon>Magnoliopsida</taxon>
        <taxon>Liliopsida</taxon>
        <taxon>Poales</taxon>
        <taxon>Poaceae</taxon>
        <taxon>BOP clade</taxon>
        <taxon>Oryzoideae</taxon>
        <taxon>Oryzeae</taxon>
        <taxon>Oryzinae</taxon>
        <taxon>Oryza</taxon>
        <taxon>Oryza sativa</taxon>
    </lineage>
</organism>
<gene>
    <name evidence="1" type="ORF">OsJ_29712</name>
</gene>
<accession>A0A8J8XKN0</accession>
<protein>
    <submittedName>
        <fullName evidence="1">Uncharacterized protein</fullName>
    </submittedName>
</protein>
<name>A0A8J8XKN0_ORYSJ</name>
<dbReference type="EMBL" id="CM000146">
    <property type="protein sequence ID" value="EEE69891.1"/>
    <property type="molecule type" value="Genomic_DNA"/>
</dbReference>
<dbReference type="SMR" id="A0A8J8XKN0"/>
<proteinExistence type="predicted"/>
<sequence length="83" mass="8703">MGLLGDLTWRVAQPIDQAAMAGYDALVADVEASLARAFRMLLEAVDRKIDGEVGATHGELAALLEESWSLRASSSGSTPGPMS</sequence>
<dbReference type="AlphaFoldDB" id="A0A8J8XKN0"/>
<evidence type="ECO:0000313" key="1">
    <source>
        <dbReference type="EMBL" id="EEE69891.1"/>
    </source>
</evidence>